<keyword evidence="3" id="KW-0547">Nucleotide-binding</keyword>
<dbReference type="CDD" id="cd24008">
    <property type="entry name" value="ASKHA_NBD_GLK"/>
    <property type="match status" value="1"/>
</dbReference>
<evidence type="ECO:0000256" key="1">
    <source>
        <dbReference type="ARBA" id="ARBA00022679"/>
    </source>
</evidence>
<reference evidence="5" key="1">
    <citation type="submission" date="2023-01" db="EMBL/GenBank/DDBJ databases">
        <title>Complete genome sequence of Planctobacterium marinum strain Dej080120_11.</title>
        <authorList>
            <person name="Ueki S."/>
            <person name="Maruyama F."/>
        </authorList>
    </citation>
    <scope>NUCLEOTIDE SEQUENCE</scope>
    <source>
        <strain evidence="5">Dej080120_11</strain>
    </source>
</reference>
<organism evidence="5 6">
    <name type="scientific">Planctobacterium marinum</name>
    <dbReference type="NCBI Taxonomy" id="1631968"/>
    <lineage>
        <taxon>Bacteria</taxon>
        <taxon>Pseudomonadati</taxon>
        <taxon>Pseudomonadota</taxon>
        <taxon>Gammaproteobacteria</taxon>
        <taxon>Alteromonadales</taxon>
        <taxon>Alteromonadaceae</taxon>
        <taxon>Planctobacterium</taxon>
    </lineage>
</organism>
<comment type="subcellular location">
    <subcellularLocation>
        <location evidence="3">Cytoplasm</location>
    </subcellularLocation>
</comment>
<dbReference type="InterPro" id="IPR003836">
    <property type="entry name" value="Glucokinase"/>
</dbReference>
<dbReference type="GO" id="GO:0005829">
    <property type="term" value="C:cytosol"/>
    <property type="evidence" value="ECO:0007669"/>
    <property type="project" value="TreeGrafter"/>
</dbReference>
<dbReference type="HAMAP" id="MF_00524">
    <property type="entry name" value="Glucokinase"/>
    <property type="match status" value="1"/>
</dbReference>
<dbReference type="SUPFAM" id="SSF53067">
    <property type="entry name" value="Actin-like ATPase domain"/>
    <property type="match status" value="1"/>
</dbReference>
<dbReference type="GO" id="GO:0004340">
    <property type="term" value="F:glucokinase activity"/>
    <property type="evidence" value="ECO:0007669"/>
    <property type="project" value="UniProtKB-UniRule"/>
</dbReference>
<dbReference type="KEGG" id="pmaw:MACH26_14740"/>
<keyword evidence="2 3" id="KW-0418">Kinase</keyword>
<keyword evidence="3" id="KW-0067">ATP-binding</keyword>
<dbReference type="NCBIfam" id="NF001416">
    <property type="entry name" value="PRK00292.1-3"/>
    <property type="match status" value="1"/>
</dbReference>
<sequence length="317" mass="34461">MGASFVADVGGTNIRLAQTENGQLKDIKKYLCNDFDTIADVIKAYMADYPEQQFVAGCIGIACPVNSDLIIMTNHTWRFSVKELQAELGLDWLHVINDYTAVAMSLPVLDASQKVQIGPGEVKPRENIAVFGPGTGLGVGHLVPVSEGWQCLDGEGGHVDLPIYNKDDLIVWEFLRDKYGYASAEEALSGRGLVQIYEAIAQHRKLTVRYTQPAEITSNALNGSCNVCLAALNRFCALMGTFAGNLALNAATHGGVYIAGGIAQRFVDFLKSSDFRARFEAKGRFQQYVADIPTFVITEPDHGLIGTAAYLTQNFKG</sequence>
<evidence type="ECO:0000256" key="3">
    <source>
        <dbReference type="HAMAP-Rule" id="MF_00524"/>
    </source>
</evidence>
<dbReference type="Gene3D" id="3.30.420.40">
    <property type="match status" value="1"/>
</dbReference>
<keyword evidence="3" id="KW-0324">Glycolysis</keyword>
<dbReference type="PANTHER" id="PTHR47690:SF1">
    <property type="entry name" value="GLUCOKINASE"/>
    <property type="match status" value="1"/>
</dbReference>
<keyword evidence="1 3" id="KW-0808">Transferase</keyword>
<dbReference type="PANTHER" id="PTHR47690">
    <property type="entry name" value="GLUCOKINASE"/>
    <property type="match status" value="1"/>
</dbReference>
<dbReference type="EC" id="2.7.1.2" evidence="3"/>
<dbReference type="InterPro" id="IPR050201">
    <property type="entry name" value="Bacterial_glucokinase"/>
</dbReference>
<dbReference type="NCBIfam" id="TIGR00749">
    <property type="entry name" value="glk"/>
    <property type="match status" value="1"/>
</dbReference>
<keyword evidence="6" id="KW-1185">Reference proteome</keyword>
<dbReference type="GO" id="GO:0005536">
    <property type="term" value="F:D-glucose binding"/>
    <property type="evidence" value="ECO:0007669"/>
    <property type="project" value="InterPro"/>
</dbReference>
<dbReference type="InterPro" id="IPR043129">
    <property type="entry name" value="ATPase_NBD"/>
</dbReference>
<dbReference type="AlphaFoldDB" id="A0AA48HU76"/>
<accession>A0AA48HU76</accession>
<comment type="similarity">
    <text evidence="3 4">Belongs to the bacterial glucokinase family.</text>
</comment>
<evidence type="ECO:0000313" key="5">
    <source>
        <dbReference type="EMBL" id="BDX05953.1"/>
    </source>
</evidence>
<dbReference type="Gene3D" id="3.40.367.20">
    <property type="match status" value="1"/>
</dbReference>
<gene>
    <name evidence="3 5" type="primary">glk</name>
    <name evidence="5" type="ORF">MACH26_14740</name>
</gene>
<dbReference type="Proteomes" id="UP001333710">
    <property type="component" value="Chromosome"/>
</dbReference>
<evidence type="ECO:0000256" key="2">
    <source>
        <dbReference type="ARBA" id="ARBA00022777"/>
    </source>
</evidence>
<dbReference type="EMBL" id="AP027272">
    <property type="protein sequence ID" value="BDX05953.1"/>
    <property type="molecule type" value="Genomic_DNA"/>
</dbReference>
<dbReference type="GO" id="GO:0005524">
    <property type="term" value="F:ATP binding"/>
    <property type="evidence" value="ECO:0007669"/>
    <property type="project" value="UniProtKB-UniRule"/>
</dbReference>
<evidence type="ECO:0000313" key="6">
    <source>
        <dbReference type="Proteomes" id="UP001333710"/>
    </source>
</evidence>
<comment type="catalytic activity">
    <reaction evidence="3">
        <text>D-glucose + ATP = D-glucose 6-phosphate + ADP + H(+)</text>
        <dbReference type="Rhea" id="RHEA:17825"/>
        <dbReference type="ChEBI" id="CHEBI:4167"/>
        <dbReference type="ChEBI" id="CHEBI:15378"/>
        <dbReference type="ChEBI" id="CHEBI:30616"/>
        <dbReference type="ChEBI" id="CHEBI:61548"/>
        <dbReference type="ChEBI" id="CHEBI:456216"/>
        <dbReference type="EC" id="2.7.1.2"/>
    </reaction>
</comment>
<protein>
    <recommendedName>
        <fullName evidence="3">Glucokinase</fullName>
        <ecNumber evidence="3">2.7.1.2</ecNumber>
    </recommendedName>
    <alternativeName>
        <fullName evidence="3">Glucose kinase</fullName>
    </alternativeName>
</protein>
<dbReference type="Pfam" id="PF02685">
    <property type="entry name" value="Glucokinase"/>
    <property type="match status" value="1"/>
</dbReference>
<dbReference type="GO" id="GO:0006096">
    <property type="term" value="P:glycolytic process"/>
    <property type="evidence" value="ECO:0007669"/>
    <property type="project" value="UniProtKB-UniRule"/>
</dbReference>
<feature type="binding site" evidence="3">
    <location>
        <begin position="7"/>
        <end position="12"/>
    </location>
    <ligand>
        <name>ATP</name>
        <dbReference type="ChEBI" id="CHEBI:30616"/>
    </ligand>
</feature>
<dbReference type="RefSeq" id="WP_338291971.1">
    <property type="nucleotide sequence ID" value="NZ_AP027272.1"/>
</dbReference>
<name>A0AA48HU76_9ALTE</name>
<proteinExistence type="inferred from homology"/>
<keyword evidence="3" id="KW-0963">Cytoplasm</keyword>
<evidence type="ECO:0000256" key="4">
    <source>
        <dbReference type="RuleBase" id="RU004046"/>
    </source>
</evidence>